<dbReference type="Pfam" id="PF02875">
    <property type="entry name" value="Mur_ligase_C"/>
    <property type="match status" value="1"/>
</dbReference>
<dbReference type="HAMAP" id="MF_00046">
    <property type="entry name" value="MurC"/>
    <property type="match status" value="1"/>
</dbReference>
<dbReference type="InterPro" id="IPR013221">
    <property type="entry name" value="Mur_ligase_cen"/>
</dbReference>
<gene>
    <name evidence="14" type="primary">murC</name>
    <name evidence="18" type="ORF">HY076_08510</name>
</gene>
<comment type="catalytic activity">
    <reaction evidence="13 14">
        <text>UDP-N-acetyl-alpha-D-muramate + L-alanine + ATP = UDP-N-acetyl-alpha-D-muramoyl-L-alanine + ADP + phosphate + H(+)</text>
        <dbReference type="Rhea" id="RHEA:23372"/>
        <dbReference type="ChEBI" id="CHEBI:15378"/>
        <dbReference type="ChEBI" id="CHEBI:30616"/>
        <dbReference type="ChEBI" id="CHEBI:43474"/>
        <dbReference type="ChEBI" id="CHEBI:57972"/>
        <dbReference type="ChEBI" id="CHEBI:70757"/>
        <dbReference type="ChEBI" id="CHEBI:83898"/>
        <dbReference type="ChEBI" id="CHEBI:456216"/>
        <dbReference type="EC" id="6.3.2.8"/>
    </reaction>
</comment>
<dbReference type="PANTHER" id="PTHR43445">
    <property type="entry name" value="UDP-N-ACETYLMURAMATE--L-ALANINE LIGASE-RELATED"/>
    <property type="match status" value="1"/>
</dbReference>
<proteinExistence type="inferred from homology"/>
<keyword evidence="6 14" id="KW-0132">Cell division</keyword>
<dbReference type="SUPFAM" id="SSF51984">
    <property type="entry name" value="MurCD N-terminal domain"/>
    <property type="match status" value="1"/>
</dbReference>
<dbReference type="Gene3D" id="3.40.1190.10">
    <property type="entry name" value="Mur-like, catalytic domain"/>
    <property type="match status" value="1"/>
</dbReference>
<dbReference type="EMBL" id="JACQAY010000280">
    <property type="protein sequence ID" value="MBI3540299.1"/>
    <property type="molecule type" value="Genomic_DNA"/>
</dbReference>
<keyword evidence="8 14" id="KW-0067">ATP-binding</keyword>
<organism evidence="18 19">
    <name type="scientific">Eiseniibacteriota bacterium</name>
    <dbReference type="NCBI Taxonomy" id="2212470"/>
    <lineage>
        <taxon>Bacteria</taxon>
        <taxon>Candidatus Eiseniibacteriota</taxon>
    </lineage>
</organism>
<dbReference type="GO" id="GO:0008360">
    <property type="term" value="P:regulation of cell shape"/>
    <property type="evidence" value="ECO:0007669"/>
    <property type="project" value="UniProtKB-KW"/>
</dbReference>
<dbReference type="EC" id="6.3.2.8" evidence="3 14"/>
<dbReference type="InterPro" id="IPR036565">
    <property type="entry name" value="Mur-like_cat_sf"/>
</dbReference>
<dbReference type="InterPro" id="IPR036615">
    <property type="entry name" value="Mur_ligase_C_dom_sf"/>
</dbReference>
<keyword evidence="11 14" id="KW-0131">Cell cycle</keyword>
<name>A0A9D6LCQ0_UNCEI</name>
<evidence type="ECO:0000313" key="19">
    <source>
        <dbReference type="Proteomes" id="UP000807850"/>
    </source>
</evidence>
<dbReference type="GO" id="GO:0071555">
    <property type="term" value="P:cell wall organization"/>
    <property type="evidence" value="ECO:0007669"/>
    <property type="project" value="UniProtKB-KW"/>
</dbReference>
<dbReference type="SUPFAM" id="SSF53244">
    <property type="entry name" value="MurD-like peptide ligases, peptide-binding domain"/>
    <property type="match status" value="1"/>
</dbReference>
<dbReference type="SUPFAM" id="SSF53623">
    <property type="entry name" value="MurD-like peptide ligases, catalytic domain"/>
    <property type="match status" value="1"/>
</dbReference>
<comment type="function">
    <text evidence="14">Cell wall formation.</text>
</comment>
<dbReference type="Gene3D" id="3.40.50.720">
    <property type="entry name" value="NAD(P)-binding Rossmann-like Domain"/>
    <property type="match status" value="1"/>
</dbReference>
<evidence type="ECO:0000256" key="4">
    <source>
        <dbReference type="ARBA" id="ARBA00022490"/>
    </source>
</evidence>
<dbReference type="InterPro" id="IPR004101">
    <property type="entry name" value="Mur_ligase_C"/>
</dbReference>
<evidence type="ECO:0000256" key="3">
    <source>
        <dbReference type="ARBA" id="ARBA00012211"/>
    </source>
</evidence>
<comment type="subcellular location">
    <subcellularLocation>
        <location evidence="1 14">Cytoplasm</location>
    </subcellularLocation>
</comment>
<evidence type="ECO:0000259" key="15">
    <source>
        <dbReference type="Pfam" id="PF01225"/>
    </source>
</evidence>
<keyword evidence="12 14" id="KW-0961">Cell wall biogenesis/degradation</keyword>
<keyword evidence="5 14" id="KW-0436">Ligase</keyword>
<evidence type="ECO:0000256" key="1">
    <source>
        <dbReference type="ARBA" id="ARBA00004496"/>
    </source>
</evidence>
<protein>
    <recommendedName>
        <fullName evidence="3 14">UDP-N-acetylmuramate--L-alanine ligase</fullName>
        <ecNumber evidence="3 14">6.3.2.8</ecNumber>
    </recommendedName>
    <alternativeName>
        <fullName evidence="14">UDP-N-acetylmuramoyl-L-alanine synthetase</fullName>
    </alternativeName>
</protein>
<evidence type="ECO:0000256" key="13">
    <source>
        <dbReference type="ARBA" id="ARBA00047833"/>
    </source>
</evidence>
<comment type="similarity">
    <text evidence="14">Belongs to the MurCDEF family.</text>
</comment>
<evidence type="ECO:0000313" key="18">
    <source>
        <dbReference type="EMBL" id="MBI3540299.1"/>
    </source>
</evidence>
<evidence type="ECO:0000256" key="2">
    <source>
        <dbReference type="ARBA" id="ARBA00004752"/>
    </source>
</evidence>
<feature type="domain" description="Mur ligase N-terminal catalytic" evidence="15">
    <location>
        <begin position="7"/>
        <end position="106"/>
    </location>
</feature>
<dbReference type="GO" id="GO:0009252">
    <property type="term" value="P:peptidoglycan biosynthetic process"/>
    <property type="evidence" value="ECO:0007669"/>
    <property type="project" value="UniProtKB-UniRule"/>
</dbReference>
<dbReference type="GO" id="GO:0005737">
    <property type="term" value="C:cytoplasm"/>
    <property type="evidence" value="ECO:0007669"/>
    <property type="project" value="UniProtKB-SubCell"/>
</dbReference>
<evidence type="ECO:0000256" key="11">
    <source>
        <dbReference type="ARBA" id="ARBA00023306"/>
    </source>
</evidence>
<dbReference type="AlphaFoldDB" id="A0A9D6LCQ0"/>
<dbReference type="GO" id="GO:0005524">
    <property type="term" value="F:ATP binding"/>
    <property type="evidence" value="ECO:0007669"/>
    <property type="project" value="UniProtKB-UniRule"/>
</dbReference>
<dbReference type="InterPro" id="IPR005758">
    <property type="entry name" value="UDP-N-AcMur_Ala_ligase_MurC"/>
</dbReference>
<keyword evidence="10 14" id="KW-0573">Peptidoglycan synthesis</keyword>
<dbReference type="Proteomes" id="UP000807850">
    <property type="component" value="Unassembled WGS sequence"/>
</dbReference>
<dbReference type="Gene3D" id="3.90.190.20">
    <property type="entry name" value="Mur ligase, C-terminal domain"/>
    <property type="match status" value="1"/>
</dbReference>
<keyword evidence="4 14" id="KW-0963">Cytoplasm</keyword>
<dbReference type="PANTHER" id="PTHR43445:SF3">
    <property type="entry name" value="UDP-N-ACETYLMURAMATE--L-ALANINE LIGASE"/>
    <property type="match status" value="1"/>
</dbReference>
<sequence>MYGHPSRIHMIGIGGAGMSGIAEVLLNLGYPVSGSDLKASEATARILAIGGRVFIGHAASNVEGAQVVVYSTAVRDENPELVAARAAGVPVIPRADMLAELMRMKYGVAVGGAHGKTTTTSLIAAVLARGGLDPTVVVGGRLAAFGSNARLGRGQFLVAEADESDGSFLRLAPAVTVVTNIDREHLDHYRDMEEIRQAFVHFANRVPFYGVSVLCADDDEVRAILPRIRKRTILYGTRPEAGVRAETIALEPHGSRVEVAVEGRRLGVVSLRIPGRHNALNALAAVAVGLEVEVAFAQIAEALAEFHGVARRFETRGEAAGVRVIDDYGHHPTEIAATLAAARGLGGRVLVLFQPHRYSRTRALEREFGGCFAAADRVWVLDVYAAGETPIPGVSNRTIVESAQRQGAPHVEAADAAGAVAAIAREARSGDVVLTLGAGDVWKLGDEILAGLARPVSAKGAR</sequence>
<dbReference type="GO" id="GO:0051301">
    <property type="term" value="P:cell division"/>
    <property type="evidence" value="ECO:0007669"/>
    <property type="project" value="UniProtKB-KW"/>
</dbReference>
<evidence type="ECO:0000256" key="7">
    <source>
        <dbReference type="ARBA" id="ARBA00022741"/>
    </source>
</evidence>
<evidence type="ECO:0000259" key="16">
    <source>
        <dbReference type="Pfam" id="PF02875"/>
    </source>
</evidence>
<dbReference type="InterPro" id="IPR000713">
    <property type="entry name" value="Mur_ligase_N"/>
</dbReference>
<comment type="pathway">
    <text evidence="2 14">Cell wall biogenesis; peptidoglycan biosynthesis.</text>
</comment>
<feature type="domain" description="Mur ligase C-terminal" evidence="16">
    <location>
        <begin position="311"/>
        <end position="439"/>
    </location>
</feature>
<evidence type="ECO:0000256" key="8">
    <source>
        <dbReference type="ARBA" id="ARBA00022840"/>
    </source>
</evidence>
<evidence type="ECO:0000256" key="6">
    <source>
        <dbReference type="ARBA" id="ARBA00022618"/>
    </source>
</evidence>
<keyword evidence="7 14" id="KW-0547">Nucleotide-binding</keyword>
<dbReference type="Pfam" id="PF01225">
    <property type="entry name" value="Mur_ligase"/>
    <property type="match status" value="1"/>
</dbReference>
<comment type="caution">
    <text evidence="18">The sequence shown here is derived from an EMBL/GenBank/DDBJ whole genome shotgun (WGS) entry which is preliminary data.</text>
</comment>
<dbReference type="NCBIfam" id="TIGR01082">
    <property type="entry name" value="murC"/>
    <property type="match status" value="1"/>
</dbReference>
<evidence type="ECO:0000256" key="5">
    <source>
        <dbReference type="ARBA" id="ARBA00022598"/>
    </source>
</evidence>
<feature type="binding site" evidence="14">
    <location>
        <begin position="112"/>
        <end position="118"/>
    </location>
    <ligand>
        <name>ATP</name>
        <dbReference type="ChEBI" id="CHEBI:30616"/>
    </ligand>
</feature>
<feature type="domain" description="Mur ligase central" evidence="17">
    <location>
        <begin position="110"/>
        <end position="288"/>
    </location>
</feature>
<evidence type="ECO:0000256" key="12">
    <source>
        <dbReference type="ARBA" id="ARBA00023316"/>
    </source>
</evidence>
<dbReference type="InterPro" id="IPR050061">
    <property type="entry name" value="MurCDEF_pg_biosynth"/>
</dbReference>
<reference evidence="18" key="1">
    <citation type="submission" date="2020-07" db="EMBL/GenBank/DDBJ databases">
        <title>Huge and variable diversity of episymbiotic CPR bacteria and DPANN archaea in groundwater ecosystems.</title>
        <authorList>
            <person name="He C.Y."/>
            <person name="Keren R."/>
            <person name="Whittaker M."/>
            <person name="Farag I.F."/>
            <person name="Doudna J."/>
            <person name="Cate J.H.D."/>
            <person name="Banfield J.F."/>
        </authorList>
    </citation>
    <scope>NUCLEOTIDE SEQUENCE</scope>
    <source>
        <strain evidence="18">NC_groundwater_928_Pr1_S-0.2um_72_17</strain>
    </source>
</reference>
<evidence type="ECO:0000256" key="9">
    <source>
        <dbReference type="ARBA" id="ARBA00022960"/>
    </source>
</evidence>
<evidence type="ECO:0000256" key="10">
    <source>
        <dbReference type="ARBA" id="ARBA00022984"/>
    </source>
</evidence>
<evidence type="ECO:0000256" key="14">
    <source>
        <dbReference type="HAMAP-Rule" id="MF_00046"/>
    </source>
</evidence>
<dbReference type="GO" id="GO:0008763">
    <property type="term" value="F:UDP-N-acetylmuramate-L-alanine ligase activity"/>
    <property type="evidence" value="ECO:0007669"/>
    <property type="project" value="UniProtKB-UniRule"/>
</dbReference>
<accession>A0A9D6LCQ0</accession>
<keyword evidence="9 14" id="KW-0133">Cell shape</keyword>
<dbReference type="Pfam" id="PF08245">
    <property type="entry name" value="Mur_ligase_M"/>
    <property type="match status" value="1"/>
</dbReference>
<evidence type="ECO:0000259" key="17">
    <source>
        <dbReference type="Pfam" id="PF08245"/>
    </source>
</evidence>